<gene>
    <name evidence="3" type="ORF">GCM10010334_03260</name>
</gene>
<name>A0A918WSH5_9ACTN</name>
<dbReference type="Proteomes" id="UP000638353">
    <property type="component" value="Unassembled WGS sequence"/>
</dbReference>
<keyword evidence="2" id="KW-1133">Transmembrane helix</keyword>
<reference evidence="3" key="1">
    <citation type="journal article" date="2014" name="Int. J. Syst. Evol. Microbiol.">
        <title>Complete genome sequence of Corynebacterium casei LMG S-19264T (=DSM 44701T), isolated from a smear-ripened cheese.</title>
        <authorList>
            <consortium name="US DOE Joint Genome Institute (JGI-PGF)"/>
            <person name="Walter F."/>
            <person name="Albersmeier A."/>
            <person name="Kalinowski J."/>
            <person name="Ruckert C."/>
        </authorList>
    </citation>
    <scope>NUCLEOTIDE SEQUENCE</scope>
    <source>
        <strain evidence="3">JCM 4637</strain>
    </source>
</reference>
<reference evidence="3" key="2">
    <citation type="submission" date="2020-09" db="EMBL/GenBank/DDBJ databases">
        <authorList>
            <person name="Sun Q."/>
            <person name="Ohkuma M."/>
        </authorList>
    </citation>
    <scope>NUCLEOTIDE SEQUENCE</scope>
    <source>
        <strain evidence="3">JCM 4637</strain>
    </source>
</reference>
<dbReference type="Pfam" id="PF17418">
    <property type="entry name" value="SdpA"/>
    <property type="match status" value="1"/>
</dbReference>
<organism evidence="3 4">
    <name type="scientific">Streptomyces finlayi</name>
    <dbReference type="NCBI Taxonomy" id="67296"/>
    <lineage>
        <taxon>Bacteria</taxon>
        <taxon>Bacillati</taxon>
        <taxon>Actinomycetota</taxon>
        <taxon>Actinomycetes</taxon>
        <taxon>Kitasatosporales</taxon>
        <taxon>Streptomycetaceae</taxon>
        <taxon>Streptomyces</taxon>
    </lineage>
</organism>
<dbReference type="NCBIfam" id="TIGR04034">
    <property type="entry name" value="export_SdpA"/>
    <property type="match status" value="1"/>
</dbReference>
<proteinExistence type="predicted"/>
<evidence type="ECO:0000313" key="4">
    <source>
        <dbReference type="Proteomes" id="UP000638353"/>
    </source>
</evidence>
<evidence type="ECO:0008006" key="5">
    <source>
        <dbReference type="Google" id="ProtNLM"/>
    </source>
</evidence>
<sequence length="210" mass="22508">MRAARDLCRRLTTQGPGPRRVPVPSRAVLAVVVVWGVFLLYVAQVQLPKNVLALPGQDRVTFTVANLAPQGWAFFTKSARDAEVLPYGRTGEGSWGSLLLAPHAAPRNAFGLDRGSRSQGIEIALLLDRASEKDWRECGEGGGSGPDGCLAGSDGGAAAPPVRRVENPSPSPTLCGRVALVQEKPVPWAWRDLVPERLTPERLLTLDVTC</sequence>
<feature type="transmembrane region" description="Helical" evidence="2">
    <location>
        <begin position="21"/>
        <end position="43"/>
    </location>
</feature>
<dbReference type="AlphaFoldDB" id="A0A918WSH5"/>
<evidence type="ECO:0000256" key="2">
    <source>
        <dbReference type="SAM" id="Phobius"/>
    </source>
</evidence>
<evidence type="ECO:0000256" key="1">
    <source>
        <dbReference type="SAM" id="MobiDB-lite"/>
    </source>
</evidence>
<keyword evidence="2" id="KW-0472">Membrane</keyword>
<keyword evidence="2" id="KW-0812">Transmembrane</keyword>
<protein>
    <recommendedName>
        <fullName evidence="5">SdpA family antimicrobial peptide system protein</fullName>
    </recommendedName>
</protein>
<dbReference type="InterPro" id="IPR023902">
    <property type="entry name" value="Sporulation_SdpA"/>
</dbReference>
<evidence type="ECO:0000313" key="3">
    <source>
        <dbReference type="EMBL" id="GHC78230.1"/>
    </source>
</evidence>
<feature type="region of interest" description="Disordered" evidence="1">
    <location>
        <begin position="136"/>
        <end position="170"/>
    </location>
</feature>
<dbReference type="EMBL" id="BMVC01000001">
    <property type="protein sequence ID" value="GHC78230.1"/>
    <property type="molecule type" value="Genomic_DNA"/>
</dbReference>
<comment type="caution">
    <text evidence="3">The sequence shown here is derived from an EMBL/GenBank/DDBJ whole genome shotgun (WGS) entry which is preliminary data.</text>
</comment>
<accession>A0A918WSH5</accession>